<sequence>MKSGIFLLILEVFHNCQLIQCLLLFLL</sequence>
<protein>
    <submittedName>
        <fullName evidence="2">Uncharacterized protein</fullName>
    </submittedName>
</protein>
<dbReference type="WBParaSite" id="mrna-Wban_04312">
    <property type="protein sequence ID" value="mrna-Wban_04312"/>
    <property type="gene ID" value="Wban_04312"/>
</dbReference>
<organism evidence="1 2">
    <name type="scientific">Wuchereria bancrofti</name>
    <dbReference type="NCBI Taxonomy" id="6293"/>
    <lineage>
        <taxon>Eukaryota</taxon>
        <taxon>Metazoa</taxon>
        <taxon>Ecdysozoa</taxon>
        <taxon>Nematoda</taxon>
        <taxon>Chromadorea</taxon>
        <taxon>Rhabditida</taxon>
        <taxon>Spirurina</taxon>
        <taxon>Spiruromorpha</taxon>
        <taxon>Filarioidea</taxon>
        <taxon>Onchocercidae</taxon>
        <taxon>Wuchereria</taxon>
    </lineage>
</organism>
<reference evidence="1" key="1">
    <citation type="submission" date="2015-03" db="EMBL/GenBank/DDBJ databases">
        <title>Wuchereria bancrofti Genome Sequencing Papua New Guinea Strain.</title>
        <authorList>
            <person name="Small S.T."/>
            <person name="Serre D."/>
            <person name="Zimmerman P.A."/>
        </authorList>
    </citation>
    <scope>NUCLEOTIDE SEQUENCE [LARGE SCALE GENOMIC DNA]</scope>
    <source>
        <strain evidence="1">pt0022</strain>
    </source>
</reference>
<name>A0AAF5PRJ1_WUCBA</name>
<reference evidence="2" key="3">
    <citation type="submission" date="2024-02" db="UniProtKB">
        <authorList>
            <consortium name="WormBaseParasite"/>
        </authorList>
    </citation>
    <scope>IDENTIFICATION</scope>
    <source>
        <strain evidence="2">pt0022</strain>
    </source>
</reference>
<evidence type="ECO:0000313" key="1">
    <source>
        <dbReference type="Proteomes" id="UP000093561"/>
    </source>
</evidence>
<accession>A0AAF5PRJ1</accession>
<dbReference type="AlphaFoldDB" id="A0AAF5PRJ1"/>
<proteinExistence type="predicted"/>
<dbReference type="Proteomes" id="UP000093561">
    <property type="component" value="Unassembled WGS sequence"/>
</dbReference>
<reference evidence="1" key="2">
    <citation type="journal article" date="2016" name="Mol. Ecol.">
        <title>Population genomics of the filarial nematode parasite Wuchereria bancrofti from mosquitoes.</title>
        <authorList>
            <person name="Small S.T."/>
            <person name="Reimer L.J."/>
            <person name="Tisch D.J."/>
            <person name="King C.L."/>
            <person name="Christensen B.M."/>
            <person name="Siba P.M."/>
            <person name="Kazura J.W."/>
            <person name="Serre D."/>
            <person name="Zimmerman P.A."/>
        </authorList>
    </citation>
    <scope>NUCLEOTIDE SEQUENCE</scope>
    <source>
        <strain evidence="1">pt0022</strain>
    </source>
</reference>
<evidence type="ECO:0000313" key="2">
    <source>
        <dbReference type="WBParaSite" id="mrna-Wban_04312"/>
    </source>
</evidence>